<feature type="region of interest" description="Disordered" evidence="1">
    <location>
        <begin position="35"/>
        <end position="71"/>
    </location>
</feature>
<feature type="compositionally biased region" description="Pro residues" evidence="1">
    <location>
        <begin position="232"/>
        <end position="243"/>
    </location>
</feature>
<name>A0A2S0KL99_9FIRM</name>
<protein>
    <recommendedName>
        <fullName evidence="6">CARDB domain-containing protein</fullName>
    </recommendedName>
</protein>
<dbReference type="OrthoDB" id="2062147at2"/>
<dbReference type="InterPro" id="IPR013783">
    <property type="entry name" value="Ig-like_fold"/>
</dbReference>
<evidence type="ECO:0000313" key="5">
    <source>
        <dbReference type="Proteomes" id="UP000237947"/>
    </source>
</evidence>
<proteinExistence type="predicted"/>
<evidence type="ECO:0000256" key="1">
    <source>
        <dbReference type="SAM" id="MobiDB-lite"/>
    </source>
</evidence>
<dbReference type="PANTHER" id="PTHR35902">
    <property type="entry name" value="S-LAYER DOMAIN-LIKE PROTEIN-RELATED"/>
    <property type="match status" value="1"/>
</dbReference>
<accession>A0A2S0KL99</accession>
<feature type="compositionally biased region" description="Basic and acidic residues" evidence="1">
    <location>
        <begin position="55"/>
        <end position="64"/>
    </location>
</feature>
<feature type="transmembrane region" description="Helical" evidence="2">
    <location>
        <begin position="504"/>
        <end position="525"/>
    </location>
</feature>
<keyword evidence="5" id="KW-1185">Reference proteome</keyword>
<organism evidence="4 5">
    <name type="scientific">Fastidiosipila sanguinis</name>
    <dbReference type="NCBI Taxonomy" id="236753"/>
    <lineage>
        <taxon>Bacteria</taxon>
        <taxon>Bacillati</taxon>
        <taxon>Bacillota</taxon>
        <taxon>Clostridia</taxon>
        <taxon>Eubacteriales</taxon>
        <taxon>Oscillospiraceae</taxon>
        <taxon>Fastidiosipila</taxon>
    </lineage>
</organism>
<evidence type="ECO:0000256" key="2">
    <source>
        <dbReference type="SAM" id="Phobius"/>
    </source>
</evidence>
<keyword evidence="3" id="KW-0732">Signal</keyword>
<dbReference type="RefSeq" id="WP_106011762.1">
    <property type="nucleotide sequence ID" value="NZ_CP027226.1"/>
</dbReference>
<feature type="chain" id="PRO_5039650512" description="CARDB domain-containing protein" evidence="3">
    <location>
        <begin position="23"/>
        <end position="547"/>
    </location>
</feature>
<feature type="signal peptide" evidence="3">
    <location>
        <begin position="1"/>
        <end position="22"/>
    </location>
</feature>
<reference evidence="5" key="1">
    <citation type="submission" date="2018-02" db="EMBL/GenBank/DDBJ databases">
        <authorList>
            <person name="Holder M.E."/>
            <person name="Ajami N.J."/>
            <person name="Petrosino J.F."/>
        </authorList>
    </citation>
    <scope>NUCLEOTIDE SEQUENCE [LARGE SCALE GENOMIC DNA]</scope>
    <source>
        <strain evidence="5">CCUG 47711</strain>
    </source>
</reference>
<evidence type="ECO:0008006" key="6">
    <source>
        <dbReference type="Google" id="ProtNLM"/>
    </source>
</evidence>
<dbReference type="EMBL" id="CP027226">
    <property type="protein sequence ID" value="AVM41774.1"/>
    <property type="molecule type" value="Genomic_DNA"/>
</dbReference>
<dbReference type="Gene3D" id="2.60.40.10">
    <property type="entry name" value="Immunoglobulins"/>
    <property type="match status" value="1"/>
</dbReference>
<dbReference type="Proteomes" id="UP000237947">
    <property type="component" value="Chromosome"/>
</dbReference>
<gene>
    <name evidence="4" type="ORF">C5Q98_00365</name>
</gene>
<feature type="compositionally biased region" description="Low complexity" evidence="1">
    <location>
        <begin position="36"/>
        <end position="51"/>
    </location>
</feature>
<feature type="region of interest" description="Disordered" evidence="1">
    <location>
        <begin position="209"/>
        <end position="256"/>
    </location>
</feature>
<sequence>MRKNIKNKIVALSLLMGMSLMLNVLVPTTRLVAEGTESNESTSTEQSSQESSTEETTKKTEASKSTETTKPSNTDAGSFILIADKEIPKLDAGSKFKLRVPLVNWGAVNAKNIKVRLDLAEKAEDFPFEIEKSEYLATNKSQLETIEKYNKEEVEAKTKYFDFGELTVRKNLKSGYYRVPLKIYFNDDSSEVKEVIRYYFIKVQGDGAIDDNKAPKPEDQLPPSDGGYVPSLPQPEPDYPAPNPGGGDEPGKTSTPRVMVAGFTTSPEKIKGGENFTLKLQLRNTSKTTAVKNIRLVLGLGEDKASFIPLSGSSSVFVEQVNANSTVEVPIGLKASPLMEQKSYPVSVAIEYEDANGASFSTNESVTLQVYQDPVVEFTGLQILPSPMTVDNPSNITLTVINKGKSTLYNTSFGVEENGVLSAQESYLGNIAPAETKNVDTMVTPVKMSENGKAVVTLTFEDELGKKTTIKKEIDVEILEAMPEPSWEDPATPEEPEPETGFRFWPIVIVIVVIALIALLITLLLRRQAKKRKQEELEEIEDIDEIL</sequence>
<keyword evidence="2" id="KW-0472">Membrane</keyword>
<feature type="compositionally biased region" description="Basic and acidic residues" evidence="1">
    <location>
        <begin position="210"/>
        <end position="219"/>
    </location>
</feature>
<dbReference type="AlphaFoldDB" id="A0A2S0KL99"/>
<keyword evidence="2" id="KW-1133">Transmembrane helix</keyword>
<evidence type="ECO:0000256" key="3">
    <source>
        <dbReference type="SAM" id="SignalP"/>
    </source>
</evidence>
<keyword evidence="2" id="KW-0812">Transmembrane</keyword>
<dbReference type="KEGG" id="fsa:C5Q98_00365"/>
<evidence type="ECO:0000313" key="4">
    <source>
        <dbReference type="EMBL" id="AVM41774.1"/>
    </source>
</evidence>